<evidence type="ECO:0000313" key="2">
    <source>
        <dbReference type="EMBL" id="MVQ46187.1"/>
    </source>
</evidence>
<dbReference type="AlphaFoldDB" id="A0A6L6XHH8"/>
<gene>
    <name evidence="2" type="ORF">GCK47_10845</name>
</gene>
<dbReference type="EMBL" id="WGGT01000012">
    <property type="protein sequence ID" value="MVQ46187.1"/>
    <property type="molecule type" value="Genomic_DNA"/>
</dbReference>
<accession>A0A6L6XHH8</accession>
<evidence type="ECO:0000256" key="1">
    <source>
        <dbReference type="SAM" id="MobiDB-lite"/>
    </source>
</evidence>
<name>A0A6L6XHH8_9FIRM</name>
<protein>
    <submittedName>
        <fullName evidence="2">Uncharacterized protein</fullName>
    </submittedName>
</protein>
<evidence type="ECO:0000313" key="3">
    <source>
        <dbReference type="Proteomes" id="UP000479531"/>
    </source>
</evidence>
<sequence>MKLKKKGKNIGKKVLTVCAVIVLVVAVECCFNTKDYTETNTASATSAETEKKENSENKEVKTEKAETEKIETETTETENTETEITTEVSTDDVYSVTPGVTYVTYEGGYDNDKELYLNLIDEGDAVRYVGFSYDEGELNPAYNVDVLMHKTDDTTWVSDDNLWKASYLMDGIFYFGQQKDFNSDFMGNFSIFGNSSESTDTTSCEVLTFNSDSEMREFLRDDSNIGKTVTFDAHVLNILDEYIAVEAVWADGSTTYDIVISNSNISTRLLDDDYITFTGVFKGFNDLNDASFSTSSVELLELDQ</sequence>
<proteinExistence type="predicted"/>
<feature type="compositionally biased region" description="Basic and acidic residues" evidence="1">
    <location>
        <begin position="48"/>
        <end position="72"/>
    </location>
</feature>
<dbReference type="Proteomes" id="UP000479531">
    <property type="component" value="Unassembled WGS sequence"/>
</dbReference>
<reference evidence="2 3" key="1">
    <citation type="submission" date="2019-10" db="EMBL/GenBank/DDBJ databases">
        <title>Roseburia spp. ameliorate alcoholic fatty liver via restoration of gut barrier function.</title>
        <authorList>
            <person name="Seo B."/>
            <person name="Ko G."/>
        </authorList>
    </citation>
    <scope>NUCLEOTIDE SEQUENCE [LARGE SCALE GENOMIC DNA]</scope>
    <source>
        <strain evidence="2 3">SNUG30017</strain>
    </source>
</reference>
<feature type="region of interest" description="Disordered" evidence="1">
    <location>
        <begin position="40"/>
        <end position="83"/>
    </location>
</feature>
<organism evidence="2 3">
    <name type="scientific">Roseburia intestinalis</name>
    <dbReference type="NCBI Taxonomy" id="166486"/>
    <lineage>
        <taxon>Bacteria</taxon>
        <taxon>Bacillati</taxon>
        <taxon>Bacillota</taxon>
        <taxon>Clostridia</taxon>
        <taxon>Lachnospirales</taxon>
        <taxon>Lachnospiraceae</taxon>
        <taxon>Roseburia</taxon>
    </lineage>
</organism>
<comment type="caution">
    <text evidence="2">The sequence shown here is derived from an EMBL/GenBank/DDBJ whole genome shotgun (WGS) entry which is preliminary data.</text>
</comment>